<dbReference type="FunFam" id="1.20.58.60:FF:000033">
    <property type="entry name" value="Spectrin beta chain"/>
    <property type="match status" value="1"/>
</dbReference>
<dbReference type="PANTHER" id="PTHR11915">
    <property type="entry name" value="SPECTRIN/FILAMIN RELATED CYTOSKELETAL PROTEIN"/>
    <property type="match status" value="1"/>
</dbReference>
<dbReference type="FunFam" id="1.20.58.60:FF:000130">
    <property type="entry name" value="Spectrin beta chain"/>
    <property type="match status" value="1"/>
</dbReference>
<dbReference type="Pfam" id="PF00435">
    <property type="entry name" value="Spectrin"/>
    <property type="match status" value="17"/>
</dbReference>
<evidence type="ECO:0000256" key="1">
    <source>
        <dbReference type="ARBA" id="ARBA00004245"/>
    </source>
</evidence>
<dbReference type="FunFam" id="1.20.58.60:FF:000049">
    <property type="entry name" value="Spectrin beta chain"/>
    <property type="match status" value="1"/>
</dbReference>
<organism evidence="17 18">
    <name type="scientific">Takifugu rubripes</name>
    <name type="common">Japanese pufferfish</name>
    <name type="synonym">Fugu rubripes</name>
    <dbReference type="NCBI Taxonomy" id="31033"/>
    <lineage>
        <taxon>Eukaryota</taxon>
        <taxon>Metazoa</taxon>
        <taxon>Chordata</taxon>
        <taxon>Craniata</taxon>
        <taxon>Vertebrata</taxon>
        <taxon>Euteleostomi</taxon>
        <taxon>Actinopterygii</taxon>
        <taxon>Neopterygii</taxon>
        <taxon>Teleostei</taxon>
        <taxon>Neoteleostei</taxon>
        <taxon>Acanthomorphata</taxon>
        <taxon>Eupercaria</taxon>
        <taxon>Tetraodontiformes</taxon>
        <taxon>Tetradontoidea</taxon>
        <taxon>Tetraodontidae</taxon>
        <taxon>Takifugu</taxon>
    </lineage>
</organism>
<evidence type="ECO:0000256" key="10">
    <source>
        <dbReference type="ARBA" id="ARBA00023212"/>
    </source>
</evidence>
<feature type="coiled-coil region" evidence="13">
    <location>
        <begin position="1802"/>
        <end position="1836"/>
    </location>
</feature>
<evidence type="ECO:0000256" key="13">
    <source>
        <dbReference type="SAM" id="Coils"/>
    </source>
</evidence>
<keyword evidence="7" id="KW-0677">Repeat</keyword>
<evidence type="ECO:0000256" key="7">
    <source>
        <dbReference type="ARBA" id="ARBA00022737"/>
    </source>
</evidence>
<dbReference type="SUPFAM" id="SSF46966">
    <property type="entry name" value="Spectrin repeat"/>
    <property type="match status" value="14"/>
</dbReference>
<keyword evidence="9 12" id="KW-0009">Actin-binding</keyword>
<dbReference type="Proteomes" id="UP000005226">
    <property type="component" value="Chromosome 15"/>
</dbReference>
<feature type="coiled-coil region" evidence="13">
    <location>
        <begin position="1208"/>
        <end position="1246"/>
    </location>
</feature>
<feature type="domain" description="Calponin-homology (CH)" evidence="16">
    <location>
        <begin position="27"/>
        <end position="131"/>
    </location>
</feature>
<keyword evidence="8" id="KW-0007">Acetylation</keyword>
<keyword evidence="4 12" id="KW-0117">Actin capping</keyword>
<comment type="subcellular location">
    <subcellularLocation>
        <location evidence="2">Cytoplasm</location>
        <location evidence="2">Cell cortex</location>
    </subcellularLocation>
    <subcellularLocation>
        <location evidence="1">Cytoplasm</location>
        <location evidence="1">Cytoskeleton</location>
    </subcellularLocation>
</comment>
<evidence type="ECO:0000256" key="3">
    <source>
        <dbReference type="ARBA" id="ARBA00006826"/>
    </source>
</evidence>
<dbReference type="InterPro" id="IPR001605">
    <property type="entry name" value="PH_dom-spectrin-type"/>
</dbReference>
<dbReference type="GO" id="GO:0016020">
    <property type="term" value="C:membrane"/>
    <property type="evidence" value="ECO:0007669"/>
    <property type="project" value="UniProtKB-ARBA"/>
</dbReference>
<dbReference type="PROSITE" id="PS50021">
    <property type="entry name" value="CH"/>
    <property type="match status" value="2"/>
</dbReference>
<dbReference type="FunFam" id="1.20.58.60:FF:000019">
    <property type="entry name" value="Spectrin beta chain"/>
    <property type="match status" value="1"/>
</dbReference>
<dbReference type="SUPFAM" id="SSF50729">
    <property type="entry name" value="PH domain-like"/>
    <property type="match status" value="1"/>
</dbReference>
<evidence type="ECO:0000256" key="14">
    <source>
        <dbReference type="SAM" id="MobiDB-lite"/>
    </source>
</evidence>
<feature type="region of interest" description="Disordered" evidence="14">
    <location>
        <begin position="2096"/>
        <end position="2145"/>
    </location>
</feature>
<feature type="region of interest" description="Disordered" evidence="14">
    <location>
        <begin position="2251"/>
        <end position="2307"/>
    </location>
</feature>
<dbReference type="InterPro" id="IPR041681">
    <property type="entry name" value="PH_9"/>
</dbReference>
<evidence type="ECO:0000313" key="18">
    <source>
        <dbReference type="Proteomes" id="UP000005226"/>
    </source>
</evidence>
<dbReference type="Pfam" id="PF00307">
    <property type="entry name" value="CH"/>
    <property type="match status" value="2"/>
</dbReference>
<evidence type="ECO:0000256" key="4">
    <source>
        <dbReference type="ARBA" id="ARBA00022467"/>
    </source>
</evidence>
<evidence type="ECO:0000256" key="6">
    <source>
        <dbReference type="ARBA" id="ARBA00022553"/>
    </source>
</evidence>
<feature type="coiled-coil region" evidence="13">
    <location>
        <begin position="1069"/>
        <end position="1096"/>
    </location>
</feature>
<evidence type="ECO:0000256" key="2">
    <source>
        <dbReference type="ARBA" id="ARBA00004544"/>
    </source>
</evidence>
<dbReference type="CDD" id="cd21321">
    <property type="entry name" value="CH_SPTBN2_rpt2"/>
    <property type="match status" value="1"/>
</dbReference>
<dbReference type="Gene3D" id="2.30.29.30">
    <property type="entry name" value="Pleckstrin-homology domain (PH domain)/Phosphotyrosine-binding domain (PTB)"/>
    <property type="match status" value="1"/>
</dbReference>
<evidence type="ECO:0000256" key="12">
    <source>
        <dbReference type="PIRNR" id="PIRNR002297"/>
    </source>
</evidence>
<evidence type="ECO:0000313" key="17">
    <source>
        <dbReference type="Ensembl" id="ENSTRUP00000030007.3"/>
    </source>
</evidence>
<feature type="compositionally biased region" description="Basic and acidic residues" evidence="14">
    <location>
        <begin position="2053"/>
        <end position="2065"/>
    </location>
</feature>
<dbReference type="SMART" id="SM00150">
    <property type="entry name" value="SPEC"/>
    <property type="match status" value="17"/>
</dbReference>
<dbReference type="GO" id="GO:0016192">
    <property type="term" value="P:vesicle-mediated transport"/>
    <property type="evidence" value="ECO:0007669"/>
    <property type="project" value="UniProtKB-ARBA"/>
</dbReference>
<proteinExistence type="inferred from homology"/>
<dbReference type="FunFam" id="1.20.58.60:FF:000059">
    <property type="entry name" value="Spectrin beta chain"/>
    <property type="match status" value="1"/>
</dbReference>
<name>H2TZ98_TAKRU</name>
<dbReference type="Pfam" id="PF15410">
    <property type="entry name" value="PH_9"/>
    <property type="match status" value="1"/>
</dbReference>
<dbReference type="InterPro" id="IPR002017">
    <property type="entry name" value="Spectrin_repeat"/>
</dbReference>
<gene>
    <name evidence="17" type="primary">sptbn2</name>
</gene>
<reference evidence="17 18" key="1">
    <citation type="journal article" date="2011" name="Genome Biol. Evol.">
        <title>Integration of the genetic map and genome assembly of fugu facilitates insights into distinct features of genome evolution in teleosts and mammals.</title>
        <authorList>
            <person name="Kai W."/>
            <person name="Kikuchi K."/>
            <person name="Tohari S."/>
            <person name="Chew A.K."/>
            <person name="Tay A."/>
            <person name="Fujiwara A."/>
            <person name="Hosoya S."/>
            <person name="Suetake H."/>
            <person name="Naruse K."/>
            <person name="Brenner S."/>
            <person name="Suzuki Y."/>
            <person name="Venkatesh B."/>
        </authorList>
    </citation>
    <scope>NUCLEOTIDE SEQUENCE [LARGE SCALE GENOMIC DNA]</scope>
</reference>
<dbReference type="SMART" id="SM00233">
    <property type="entry name" value="PH"/>
    <property type="match status" value="1"/>
</dbReference>
<dbReference type="FunFam" id="1.10.418.10:FF:000004">
    <property type="entry name" value="Spectrin beta chain"/>
    <property type="match status" value="1"/>
</dbReference>
<dbReference type="PROSITE" id="PS00019">
    <property type="entry name" value="ACTININ_1"/>
    <property type="match status" value="1"/>
</dbReference>
<evidence type="ECO:0000256" key="8">
    <source>
        <dbReference type="ARBA" id="ARBA00022990"/>
    </source>
</evidence>
<dbReference type="GO" id="GO:0005200">
    <property type="term" value="F:structural constituent of cytoskeleton"/>
    <property type="evidence" value="ECO:0007669"/>
    <property type="project" value="UniProtKB-UniRule"/>
</dbReference>
<dbReference type="InterPro" id="IPR016343">
    <property type="entry name" value="Spectrin_bsu"/>
</dbReference>
<dbReference type="GeneTree" id="ENSGT00940000158847"/>
<dbReference type="PROSITE" id="PS50003">
    <property type="entry name" value="PH_DOMAIN"/>
    <property type="match status" value="1"/>
</dbReference>
<keyword evidence="13" id="KW-0175">Coiled coil</keyword>
<dbReference type="GO" id="GO:0051693">
    <property type="term" value="P:actin filament capping"/>
    <property type="evidence" value="ECO:0007669"/>
    <property type="project" value="UniProtKB-UniRule"/>
</dbReference>
<dbReference type="FunFam" id="1.10.418.10:FF:000003">
    <property type="entry name" value="Spectrin beta chain"/>
    <property type="match status" value="1"/>
</dbReference>
<dbReference type="InterPro" id="IPR001589">
    <property type="entry name" value="Actinin_actin-bd_CS"/>
</dbReference>
<keyword evidence="10 12" id="KW-0206">Cytoskeleton</keyword>
<feature type="compositionally biased region" description="Basic and acidic residues" evidence="14">
    <location>
        <begin position="2287"/>
        <end position="2300"/>
    </location>
</feature>
<evidence type="ECO:0000256" key="9">
    <source>
        <dbReference type="ARBA" id="ARBA00023203"/>
    </source>
</evidence>
<dbReference type="GO" id="GO:0008091">
    <property type="term" value="C:spectrin"/>
    <property type="evidence" value="ECO:0007669"/>
    <property type="project" value="InterPro"/>
</dbReference>
<dbReference type="InterPro" id="IPR001715">
    <property type="entry name" value="CH_dom"/>
</dbReference>
<dbReference type="Ensembl" id="ENSTRUT00000030124.3">
    <property type="protein sequence ID" value="ENSTRUP00000030007.3"/>
    <property type="gene ID" value="ENSTRUG00000016700.3"/>
</dbReference>
<evidence type="ECO:0000259" key="16">
    <source>
        <dbReference type="PROSITE" id="PS50021"/>
    </source>
</evidence>
<feature type="domain" description="PH" evidence="15">
    <location>
        <begin position="2142"/>
        <end position="2252"/>
    </location>
</feature>
<comment type="similarity">
    <text evidence="3 12">Belongs to the spectrin family.</text>
</comment>
<dbReference type="CDD" id="cd21246">
    <property type="entry name" value="CH_SPTB-like_rpt1"/>
    <property type="match status" value="1"/>
</dbReference>
<dbReference type="SUPFAM" id="SSF47576">
    <property type="entry name" value="Calponin-homology domain, CH-domain"/>
    <property type="match status" value="1"/>
</dbReference>
<reference evidence="17" key="3">
    <citation type="submission" date="2025-09" db="UniProtKB">
        <authorList>
            <consortium name="Ensembl"/>
        </authorList>
    </citation>
    <scope>IDENTIFICATION</scope>
</reference>
<dbReference type="InterPro" id="IPR018159">
    <property type="entry name" value="Spectrin/alpha-actinin"/>
</dbReference>
<dbReference type="FunFam" id="1.20.58.60:FF:000106">
    <property type="entry name" value="Spectrin beta chain"/>
    <property type="match status" value="1"/>
</dbReference>
<protein>
    <recommendedName>
        <fullName evidence="12">Spectrin beta chain</fullName>
    </recommendedName>
</protein>
<dbReference type="InterPro" id="IPR036872">
    <property type="entry name" value="CH_dom_sf"/>
</dbReference>
<keyword evidence="5 12" id="KW-0963">Cytoplasm</keyword>
<dbReference type="FunFam" id="1.20.58.60:FF:000028">
    <property type="entry name" value="Spectrin beta chain"/>
    <property type="match status" value="1"/>
</dbReference>
<dbReference type="GO" id="GO:0005543">
    <property type="term" value="F:phospholipid binding"/>
    <property type="evidence" value="ECO:0007669"/>
    <property type="project" value="InterPro"/>
</dbReference>
<evidence type="ECO:0000259" key="15">
    <source>
        <dbReference type="PROSITE" id="PS50003"/>
    </source>
</evidence>
<dbReference type="PROSITE" id="PS00020">
    <property type="entry name" value="ACTININ_2"/>
    <property type="match status" value="1"/>
</dbReference>
<dbReference type="CDD" id="cd10571">
    <property type="entry name" value="PH_beta_spectrin"/>
    <property type="match status" value="1"/>
</dbReference>
<dbReference type="PRINTS" id="PR00683">
    <property type="entry name" value="SPECTRINPH"/>
</dbReference>
<dbReference type="PIRSF" id="PIRSF002297">
    <property type="entry name" value="Spectrin_beta_subunit"/>
    <property type="match status" value="1"/>
</dbReference>
<dbReference type="FunFam" id="1.20.58.60:FF:000011">
    <property type="entry name" value="Spectrin beta chain"/>
    <property type="match status" value="1"/>
</dbReference>
<dbReference type="Gene3D" id="1.10.418.10">
    <property type="entry name" value="Calponin-like domain"/>
    <property type="match status" value="2"/>
</dbReference>
<dbReference type="FunFam" id="2.30.29.30:FF:000024">
    <property type="entry name" value="Spectrin beta chain"/>
    <property type="match status" value="1"/>
</dbReference>
<feature type="region of interest" description="Disordered" evidence="14">
    <location>
        <begin position="2053"/>
        <end position="2080"/>
    </location>
</feature>
<keyword evidence="18" id="KW-1185">Reference proteome</keyword>
<dbReference type="GO" id="GO:0005829">
    <property type="term" value="C:cytosol"/>
    <property type="evidence" value="ECO:0007669"/>
    <property type="project" value="UniProtKB-ARBA"/>
</dbReference>
<feature type="coiled-coil region" evidence="13">
    <location>
        <begin position="1394"/>
        <end position="1421"/>
    </location>
</feature>
<sequence length="2307" mass="264875">MWVLVGPFVSSKMPELCFQMAENEREAVQKKTFTKWVNSHLGRVTCRIGDLYTDLRDGRMLIRLLEVLSGEQLPRPTKGRMRIHCLENVDKALQFLKEQKVHLENMGSHDIVDGNHRLTLGLIWTIILRFQIQDISVETEDNKEKKSAKDALLLWCQMKTAGYPNVNIHNFTTSWRDGLAFNAIVHKHRPDLIDFENLKRSNAHYNLQNAFNVAEKELGLTKLLDPEDVNVDQPDEKSIITYVATYYHYFSKMKALAVEGKRIGKVLDYAIEADQLIEKYETLASELLQWIEQTIVTLNDRQLANSLSGVQNQLQAFNSYRTVEKPPKFTEKGNLEVLLFTIQSKMRANNQKVYMPKEGKLISDINKAWERLEKAEHERELALRNELIRQEKLEMLAARFDRKAAMRETWLSENQRLVSQDNFGTNLGAVEAATRKHEAIETDIGAYWERVAAVQAVARELEAENYHDVRRVVARRDNVLRLWEYLKELLAARRERLNAHRDLQRLFQEMRYIMDWMGDMKSRLQSPDSGKHLHDVLDLLQKHTLVEADISAQAERIKGVQGAAQRFTSYEQAYKPCEPGLVSEKVDLLGQAYEELGQLAVKRREQLEDSRRLWQFLWDVGEEAAWIREQEQILASGDCGRDLTSALHLLSKHEAFTDEMAARYGPLSNSIAVGEALIKEGHFGAPEVSERVEDIRGQWNHLEETTKLREQSLKESVALHQFQTDANDMEAWIMETFRQVSSQEVGHDEFSTQTLARKQREIEEEIKSHRPLIDSLHEQLRLSYFFFFFLPCLQVDGRLPAIEQRYEELESLSAARRQALEGALALYRMFSEAGACLLWVEEKEQWLHGMEIPTKLEDLEVVQQRFDTLEPEMNNLGARVTDVNQVAEQLLSSDNRNKDQIHQTRDQLKNRWKEFEQLAGQKKEDLESALNIQNYHLECNEIQTWMKEKTKVIESTQGLGNDLAGVMALQRKLTGMERDLEGKLDDLRTEAEKLAKEHPDQAGEIQGRLTEIQEVWEDLNDTMKRREESLGEASKLQGFLRDLDDFQTWLSRTQTAVASEDIPTSLPEAESLLAQHESIKNEVDNYKEDYEKMRAVGEEVTQGQTDAQHMFLAQRLQALDTGWHELRRMWENRHSLLAQAFDFQTFLRDAKQAETFLNSQEYVLSHTEMPTSLQGAEEAIKKHEDFLTTTEASEEKITGVVESGRRLINDSNANSDKIQEKVDSIQERHRKNKEAANELLTKLKDNRELQHFLQDGQELTLWINEKMLTAQDMSYDEARNLHSKWQKHQAFMAELASNKDWLDKIDKEGQALVAEKPELKPVVEQTLQDLQRQWEELEGTTQTKAQCLFDANRAELFTQSCSALDVWLKNLEGQLQSDDYGKDLTSVNILLKKHQMLEHQMEVREKEVQSLQSQALALSQEDAGLTEVDGQQRRVTDTFANLQEPLNLRRQQLLASKEAHQFNRDLEDEILWVKERMPLATSTDHGKDLPTVQLLIKKNQVNKTQSQVDGERQSVQEERLGELQDLWNQLIAETDKRHTRLIEANRAQQFYTDAAEAEAWMGEQELHMMSEEKAKDEQSALVMVKKHQSLEQALEDYAQTIHQLANSSRLMVNSEHPESERITLRQAQVDKLYAGLKDLAEERRGRLQERLRLTQLKREVDDLEQWIAEREVVAGSHELGQDYEHVTVRLFPQDKFREFARDTSTIGQERVDGVNALADDLIESGHPENASVAEWKDGLNEAWADLLELIDTRTQMLAASYELHRFHQDATEVLGRIKEKREGLPSDLGRDLNTVQHLHRQHNTFENDIQALSGQVNQVQDDAARLQKAYAGEKADDIQRSEHAVTSAWEGLLDAGQARRVLLLDTVEKFRFFNMVRDLMLWMDGVNLQIDAHDSPRDVSSAGLVIANHQDIKSEIETRADSFTACIEMGNTLLNNNHYASDEVKAQRCCLRSNFVLFFKCIFNVISEYKMDHLQIVLEVLQFGRDAYIAESWLAGQEPLVRAAELGANVDEVESLIKRHEAFEKLAVGWEDRFVLLEKLTTVLPMFQLEEQEMQRRREEEERARRPPTPPPAEEAADITESHVHDSAPSVFTHSPKVFFFPEPQGSESESVNGPGRDSGLASSRLEPSATLPNRGGAESGPETMEGMLNRKQEMESHSKKAATRSWQNVYCVLRKGSLGFYKDGKSASNGIPYHGEVPISLAEAVCEVAHDYKKRKHVFKLRLGDGKEFLFQAKDEAEMSSWIRSILASVPSGGGDSPGGPRALSRAMTMPPISPSSAEGGGVTMRNKDGKDKDREKRFSFFGKKK</sequence>
<keyword evidence="6" id="KW-0597">Phosphoprotein</keyword>
<dbReference type="InterPro" id="IPR001849">
    <property type="entry name" value="PH_domain"/>
</dbReference>
<comment type="function">
    <text evidence="11">Probably plays an important role in neuronal membrane skeleton.</text>
</comment>
<dbReference type="FunFam" id="1.20.58.60:FF:000083">
    <property type="entry name" value="Spectrin beta chain"/>
    <property type="match status" value="1"/>
</dbReference>
<accession>H2TZ98</accession>
<evidence type="ECO:0000256" key="5">
    <source>
        <dbReference type="ARBA" id="ARBA00022490"/>
    </source>
</evidence>
<evidence type="ECO:0000256" key="11">
    <source>
        <dbReference type="ARBA" id="ARBA00054264"/>
    </source>
</evidence>
<reference evidence="17" key="2">
    <citation type="submission" date="2025-08" db="UniProtKB">
        <authorList>
            <consortium name="Ensembl"/>
        </authorList>
    </citation>
    <scope>IDENTIFICATION</scope>
</reference>
<dbReference type="CDD" id="cd00176">
    <property type="entry name" value="SPEC"/>
    <property type="match status" value="10"/>
</dbReference>
<dbReference type="SMART" id="SM00033">
    <property type="entry name" value="CH"/>
    <property type="match status" value="2"/>
</dbReference>
<dbReference type="Gene3D" id="1.20.58.60">
    <property type="match status" value="13"/>
</dbReference>
<dbReference type="GO" id="GO:0003779">
    <property type="term" value="F:actin binding"/>
    <property type="evidence" value="ECO:0007669"/>
    <property type="project" value="UniProtKB-KW"/>
</dbReference>
<dbReference type="InterPro" id="IPR011993">
    <property type="entry name" value="PH-like_dom_sf"/>
</dbReference>
<feature type="domain" description="Calponin-homology (CH)" evidence="16">
    <location>
        <begin position="146"/>
        <end position="251"/>
    </location>
</feature>